<gene>
    <name evidence="2" type="ORF">OCU04_000231</name>
</gene>
<dbReference type="PANTHER" id="PTHR24148">
    <property type="entry name" value="ANKYRIN REPEAT DOMAIN-CONTAINING PROTEIN 39 HOMOLOG-RELATED"/>
    <property type="match status" value="1"/>
</dbReference>
<dbReference type="Proteomes" id="UP001152300">
    <property type="component" value="Unassembled WGS sequence"/>
</dbReference>
<evidence type="ECO:0000313" key="2">
    <source>
        <dbReference type="EMBL" id="KAJ8069816.1"/>
    </source>
</evidence>
<dbReference type="Pfam" id="PF06985">
    <property type="entry name" value="HET"/>
    <property type="match status" value="1"/>
</dbReference>
<reference evidence="2" key="1">
    <citation type="submission" date="2022-11" db="EMBL/GenBank/DDBJ databases">
        <title>Genome Resource of Sclerotinia nivalis Strain SnTB1, a Plant Pathogen Isolated from American Ginseng.</title>
        <authorList>
            <person name="Fan S."/>
        </authorList>
    </citation>
    <scope>NUCLEOTIDE SEQUENCE</scope>
    <source>
        <strain evidence="2">SnTB1</strain>
    </source>
</reference>
<accession>A0A9X0AVP6</accession>
<dbReference type="PANTHER" id="PTHR24148:SF82">
    <property type="entry name" value="HETEROKARYON INCOMPATIBILITY DOMAIN-CONTAINING PROTEIN"/>
    <property type="match status" value="1"/>
</dbReference>
<proteinExistence type="predicted"/>
<evidence type="ECO:0000313" key="3">
    <source>
        <dbReference type="Proteomes" id="UP001152300"/>
    </source>
</evidence>
<name>A0A9X0AVP6_9HELO</name>
<feature type="domain" description="Heterokaryon incompatibility" evidence="1">
    <location>
        <begin position="48"/>
        <end position="200"/>
    </location>
</feature>
<dbReference type="OrthoDB" id="194358at2759"/>
<sequence>MDLYKQQPIDFDRPAIRLLQLLRGKFTENIRCNLLTGWFNEPESIIPYTALSYTWGCTKQPYRITVGNTTINITSNLNSALKHLRLEDKDRILWIDAICINQDNVQEKIHQIRQMDAIYKAAEEVIVWLGDGTENTDFTMNPMALLQEFYLNHGGDWRGAAKVWLQYQQSITYRYEERSRIGIRELLERPWFRRIWILQEIANARVATVYCGKFSVSARIFAQFQS</sequence>
<evidence type="ECO:0000259" key="1">
    <source>
        <dbReference type="Pfam" id="PF06985"/>
    </source>
</evidence>
<dbReference type="InterPro" id="IPR052895">
    <property type="entry name" value="HetReg/Transcr_Mod"/>
</dbReference>
<dbReference type="EMBL" id="JAPEIS010000001">
    <property type="protein sequence ID" value="KAJ8069816.1"/>
    <property type="molecule type" value="Genomic_DNA"/>
</dbReference>
<dbReference type="InterPro" id="IPR010730">
    <property type="entry name" value="HET"/>
</dbReference>
<organism evidence="2 3">
    <name type="scientific">Sclerotinia nivalis</name>
    <dbReference type="NCBI Taxonomy" id="352851"/>
    <lineage>
        <taxon>Eukaryota</taxon>
        <taxon>Fungi</taxon>
        <taxon>Dikarya</taxon>
        <taxon>Ascomycota</taxon>
        <taxon>Pezizomycotina</taxon>
        <taxon>Leotiomycetes</taxon>
        <taxon>Helotiales</taxon>
        <taxon>Sclerotiniaceae</taxon>
        <taxon>Sclerotinia</taxon>
    </lineage>
</organism>
<protein>
    <recommendedName>
        <fullName evidence="1">Heterokaryon incompatibility domain-containing protein</fullName>
    </recommendedName>
</protein>
<keyword evidence="3" id="KW-1185">Reference proteome</keyword>
<comment type="caution">
    <text evidence="2">The sequence shown here is derived from an EMBL/GenBank/DDBJ whole genome shotgun (WGS) entry which is preliminary data.</text>
</comment>
<dbReference type="AlphaFoldDB" id="A0A9X0AVP6"/>